<evidence type="ECO:0000313" key="2">
    <source>
        <dbReference type="Proteomes" id="UP000789405"/>
    </source>
</evidence>
<dbReference type="PANTHER" id="PTHR24559">
    <property type="entry name" value="TRANSPOSON TY3-I GAG-POL POLYPROTEIN"/>
    <property type="match status" value="1"/>
</dbReference>
<protein>
    <submittedName>
        <fullName evidence="1">28672_t:CDS:1</fullName>
    </submittedName>
</protein>
<dbReference type="OrthoDB" id="5920460at2759"/>
<evidence type="ECO:0000313" key="1">
    <source>
        <dbReference type="EMBL" id="CAG8495907.1"/>
    </source>
</evidence>
<dbReference type="SUPFAM" id="SSF56672">
    <property type="entry name" value="DNA/RNA polymerases"/>
    <property type="match status" value="1"/>
</dbReference>
<dbReference type="InterPro" id="IPR053134">
    <property type="entry name" value="RNA-dir_DNA_polymerase"/>
</dbReference>
<dbReference type="Proteomes" id="UP000789405">
    <property type="component" value="Unassembled WGS sequence"/>
</dbReference>
<proteinExistence type="predicted"/>
<gene>
    <name evidence="1" type="ORF">DERYTH_LOCUS2649</name>
</gene>
<organism evidence="1 2">
    <name type="scientific">Dentiscutata erythropus</name>
    <dbReference type="NCBI Taxonomy" id="1348616"/>
    <lineage>
        <taxon>Eukaryota</taxon>
        <taxon>Fungi</taxon>
        <taxon>Fungi incertae sedis</taxon>
        <taxon>Mucoromycota</taxon>
        <taxon>Glomeromycotina</taxon>
        <taxon>Glomeromycetes</taxon>
        <taxon>Diversisporales</taxon>
        <taxon>Gigasporaceae</taxon>
        <taxon>Dentiscutata</taxon>
    </lineage>
</organism>
<sequence>AVLRTEKDIYPLPLIEEVPKAFQGARWFSSLDLINGYWQVAVKEEDKKKTTNLRQLVPLNRVHSKHTTMPGRVT</sequence>
<dbReference type="InterPro" id="IPR043128">
    <property type="entry name" value="Rev_trsase/Diguanyl_cyclase"/>
</dbReference>
<dbReference type="AlphaFoldDB" id="A0A9N9EVW3"/>
<dbReference type="PANTHER" id="PTHR24559:SF444">
    <property type="entry name" value="REVERSE TRANSCRIPTASE DOMAIN-CONTAINING PROTEIN"/>
    <property type="match status" value="1"/>
</dbReference>
<dbReference type="Gene3D" id="3.10.10.10">
    <property type="entry name" value="HIV Type 1 Reverse Transcriptase, subunit A, domain 1"/>
    <property type="match status" value="1"/>
</dbReference>
<dbReference type="Gene3D" id="3.30.70.270">
    <property type="match status" value="1"/>
</dbReference>
<reference evidence="1" key="1">
    <citation type="submission" date="2021-06" db="EMBL/GenBank/DDBJ databases">
        <authorList>
            <person name="Kallberg Y."/>
            <person name="Tangrot J."/>
            <person name="Rosling A."/>
        </authorList>
    </citation>
    <scope>NUCLEOTIDE SEQUENCE</scope>
    <source>
        <strain evidence="1">MA453B</strain>
    </source>
</reference>
<comment type="caution">
    <text evidence="1">The sequence shown here is derived from an EMBL/GenBank/DDBJ whole genome shotgun (WGS) entry which is preliminary data.</text>
</comment>
<feature type="non-terminal residue" evidence="1">
    <location>
        <position position="1"/>
    </location>
</feature>
<keyword evidence="2" id="KW-1185">Reference proteome</keyword>
<dbReference type="EMBL" id="CAJVPY010000864">
    <property type="protein sequence ID" value="CAG8495907.1"/>
    <property type="molecule type" value="Genomic_DNA"/>
</dbReference>
<dbReference type="InterPro" id="IPR043502">
    <property type="entry name" value="DNA/RNA_pol_sf"/>
</dbReference>
<name>A0A9N9EVW3_9GLOM</name>
<accession>A0A9N9EVW3</accession>